<sequence>MPRSELGSSYPGYRALMLALFGRSGRPPAWRARAACRDEDPAVFDDPDRTDDALAVCAGCPVVEECRTDQLAWERQSGVRRFHPSGVVGGLTGTERHRIHYPPKKKEVA</sequence>
<evidence type="ECO:0000313" key="4">
    <source>
        <dbReference type="Proteomes" id="UP000298860"/>
    </source>
</evidence>
<dbReference type="EMBL" id="BJFL01000002">
    <property type="protein sequence ID" value="GDY28771.1"/>
    <property type="molecule type" value="Genomic_DNA"/>
</dbReference>
<evidence type="ECO:0000313" key="3">
    <source>
        <dbReference type="EMBL" id="GDY28771.1"/>
    </source>
</evidence>
<comment type="caution">
    <text evidence="3">The sequence shown here is derived from an EMBL/GenBank/DDBJ whole genome shotgun (WGS) entry which is preliminary data.</text>
</comment>
<evidence type="ECO:0000259" key="2">
    <source>
        <dbReference type="PROSITE" id="PS51674"/>
    </source>
</evidence>
<dbReference type="RefSeq" id="WP_137811999.1">
    <property type="nucleotide sequence ID" value="NZ_BJFL01000002.1"/>
</dbReference>
<dbReference type="AlphaFoldDB" id="A0A4D4IX47"/>
<dbReference type="InterPro" id="IPR034768">
    <property type="entry name" value="4FE4S_WBL"/>
</dbReference>
<keyword evidence="4" id="KW-1185">Reference proteome</keyword>
<reference evidence="4" key="1">
    <citation type="submission" date="2019-04" db="EMBL/GenBank/DDBJ databases">
        <title>Draft genome sequence of Pseudonocardiaceae bacterium SL3-2-4.</title>
        <authorList>
            <person name="Ningsih F."/>
            <person name="Yokota A."/>
            <person name="Sakai Y."/>
            <person name="Nanatani K."/>
            <person name="Yabe S."/>
            <person name="Oetari A."/>
            <person name="Sjamsuridzal W."/>
        </authorList>
    </citation>
    <scope>NUCLEOTIDE SEQUENCE [LARGE SCALE GENOMIC DNA]</scope>
    <source>
        <strain evidence="4">SL3-2-4</strain>
    </source>
</reference>
<gene>
    <name evidence="3" type="ORF">GTS_04040</name>
</gene>
<name>A0A4D4IX47_9PSEU</name>
<organism evidence="3 4">
    <name type="scientific">Gandjariella thermophila</name>
    <dbReference type="NCBI Taxonomy" id="1931992"/>
    <lineage>
        <taxon>Bacteria</taxon>
        <taxon>Bacillati</taxon>
        <taxon>Actinomycetota</taxon>
        <taxon>Actinomycetes</taxon>
        <taxon>Pseudonocardiales</taxon>
        <taxon>Pseudonocardiaceae</taxon>
        <taxon>Gandjariella</taxon>
    </lineage>
</organism>
<feature type="domain" description="4Fe-4S Wbl-type" evidence="2">
    <location>
        <begin position="35"/>
        <end position="98"/>
    </location>
</feature>
<evidence type="ECO:0000256" key="1">
    <source>
        <dbReference type="SAM" id="MobiDB-lite"/>
    </source>
</evidence>
<dbReference type="Pfam" id="PF02467">
    <property type="entry name" value="Whib"/>
    <property type="match status" value="1"/>
</dbReference>
<protein>
    <recommendedName>
        <fullName evidence="2">4Fe-4S Wbl-type domain-containing protein</fullName>
    </recommendedName>
</protein>
<dbReference type="Proteomes" id="UP000298860">
    <property type="component" value="Unassembled WGS sequence"/>
</dbReference>
<accession>A0A4D4IX47</accession>
<proteinExistence type="predicted"/>
<dbReference type="OrthoDB" id="3700548at2"/>
<dbReference type="PROSITE" id="PS51674">
    <property type="entry name" value="4FE4S_WBL"/>
    <property type="match status" value="1"/>
</dbReference>
<feature type="region of interest" description="Disordered" evidence="1">
    <location>
        <begin position="86"/>
        <end position="109"/>
    </location>
</feature>